<evidence type="ECO:0000313" key="3">
    <source>
        <dbReference type="Proteomes" id="UP000532194"/>
    </source>
</evidence>
<dbReference type="EMBL" id="JAAIII010000001">
    <property type="protein sequence ID" value="NMM93310.1"/>
    <property type="molecule type" value="Genomic_DNA"/>
</dbReference>
<dbReference type="Proteomes" id="UP000532194">
    <property type="component" value="Unassembled WGS sequence"/>
</dbReference>
<keyword evidence="3" id="KW-1185">Reference proteome</keyword>
<protein>
    <recommendedName>
        <fullName evidence="4">Toxin</fullName>
    </recommendedName>
</protein>
<feature type="region of interest" description="Disordered" evidence="1">
    <location>
        <begin position="1"/>
        <end position="21"/>
    </location>
</feature>
<dbReference type="AlphaFoldDB" id="A0A7Y0EN63"/>
<accession>A0A7Y0EN63</accession>
<comment type="caution">
    <text evidence="2">The sequence shown here is derived from an EMBL/GenBank/DDBJ whole genome shotgun (WGS) entry which is preliminary data.</text>
</comment>
<sequence>MSGESTFAYENDRLSHTKQNSEQQSITEFVVLDRVAQRHPQIAVDDIRFAWARYRHLMPRLDTDPLQLMAVGFDGHARLLEMIAFVASNDNGDQLVVYHAAPCTPKFLREMRLDNDEINYLLGGNRHGVSH</sequence>
<evidence type="ECO:0000256" key="1">
    <source>
        <dbReference type="SAM" id="MobiDB-lite"/>
    </source>
</evidence>
<gene>
    <name evidence="2" type="ORF">G1C95_0495</name>
</gene>
<organism evidence="2 3">
    <name type="scientific">Bifidobacterium oedipodis</name>
    <dbReference type="NCBI Taxonomy" id="2675322"/>
    <lineage>
        <taxon>Bacteria</taxon>
        <taxon>Bacillati</taxon>
        <taxon>Actinomycetota</taxon>
        <taxon>Actinomycetes</taxon>
        <taxon>Bifidobacteriales</taxon>
        <taxon>Bifidobacteriaceae</taxon>
        <taxon>Bifidobacterium</taxon>
    </lineage>
</organism>
<dbReference type="RefSeq" id="WP_169171337.1">
    <property type="nucleotide sequence ID" value="NZ_JAAIII010000001.1"/>
</dbReference>
<proteinExistence type="predicted"/>
<reference evidence="2 3" key="1">
    <citation type="submission" date="2020-02" db="EMBL/GenBank/DDBJ databases">
        <title>Characterization of phylogenetic diversity of novel bifidobacterial species isolated in Czech ZOOs.</title>
        <authorList>
            <person name="Lugli G.A."/>
            <person name="Vera N.B."/>
            <person name="Ventura M."/>
        </authorList>
    </citation>
    <scope>NUCLEOTIDE SEQUENCE [LARGE SCALE GENOMIC DNA]</scope>
    <source>
        <strain evidence="2 3">DSM 109957</strain>
    </source>
</reference>
<name>A0A7Y0EN63_9BIFI</name>
<evidence type="ECO:0000313" key="2">
    <source>
        <dbReference type="EMBL" id="NMM93310.1"/>
    </source>
</evidence>
<evidence type="ECO:0008006" key="4">
    <source>
        <dbReference type="Google" id="ProtNLM"/>
    </source>
</evidence>